<dbReference type="OrthoDB" id="7065757at2"/>
<dbReference type="EMBL" id="CP034752">
    <property type="protein sequence ID" value="QBH98688.1"/>
    <property type="molecule type" value="Genomic_DNA"/>
</dbReference>
<sequence length="90" mass="9636">MLLASCGISQDGAAPPYTPLPANLTAPILPPQPGSEPGALTWGESLELNVVLYGVITRVNCERALIRQIEKQRQDPAADRSVVLPVECEE</sequence>
<gene>
    <name evidence="1" type="ORF">EKN56_05940</name>
</gene>
<evidence type="ECO:0000313" key="1">
    <source>
        <dbReference type="EMBL" id="QBH98688.1"/>
    </source>
</evidence>
<organism evidence="1 2">
    <name type="scientific">Limnobaculum zhutongyuii</name>
    <dbReference type="NCBI Taxonomy" id="2498113"/>
    <lineage>
        <taxon>Bacteria</taxon>
        <taxon>Pseudomonadati</taxon>
        <taxon>Pseudomonadota</taxon>
        <taxon>Gammaproteobacteria</taxon>
        <taxon>Enterobacterales</taxon>
        <taxon>Budviciaceae</taxon>
        <taxon>Limnobaculum</taxon>
    </lineage>
</organism>
<accession>A0A411WR56</accession>
<proteinExistence type="predicted"/>
<dbReference type="AlphaFoldDB" id="A0A411WR56"/>
<reference evidence="1 2" key="1">
    <citation type="submission" date="2019-03" db="EMBL/GenBank/DDBJ databases">
        <title>Pragia sp. nov. isolated from the gut tract of Carduelis flavirostris.</title>
        <authorList>
            <person name="Ge Y."/>
        </authorList>
    </citation>
    <scope>NUCLEOTIDE SEQUENCE [LARGE SCALE GENOMIC DNA]</scope>
    <source>
        <strain evidence="1 2">CF-458</strain>
    </source>
</reference>
<dbReference type="KEGG" id="prag:EKN56_05940"/>
<dbReference type="Proteomes" id="UP000293154">
    <property type="component" value="Chromosome"/>
</dbReference>
<evidence type="ECO:0000313" key="2">
    <source>
        <dbReference type="Proteomes" id="UP000293154"/>
    </source>
</evidence>
<name>A0A411WR56_9GAMM</name>
<protein>
    <submittedName>
        <fullName evidence="1">Peptidase</fullName>
    </submittedName>
</protein>
<keyword evidence="2" id="KW-1185">Reference proteome</keyword>